<evidence type="ECO:0008006" key="4">
    <source>
        <dbReference type="Google" id="ProtNLM"/>
    </source>
</evidence>
<dbReference type="EMBL" id="JAZHYP010000026">
    <property type="protein sequence ID" value="MEN3325192.1"/>
    <property type="molecule type" value="Genomic_DNA"/>
</dbReference>
<reference evidence="2 3" key="1">
    <citation type="submission" date="2024-01" db="EMBL/GenBank/DDBJ databases">
        <title>Mariniflexile litorale sp. nov., isolated from the shallow sediments of the Sea of Japan.</title>
        <authorList>
            <person name="Romanenko L."/>
            <person name="Bystritskaya E."/>
            <person name="Isaeva M."/>
        </authorList>
    </citation>
    <scope>NUCLEOTIDE SEQUENCE [LARGE SCALE GENOMIC DNA]</scope>
    <source>
        <strain evidence="2 3">KCTC 32427</strain>
    </source>
</reference>
<accession>A0ABV0ADN8</accession>
<feature type="transmembrane region" description="Helical" evidence="1">
    <location>
        <begin position="7"/>
        <end position="30"/>
    </location>
</feature>
<organism evidence="2 3">
    <name type="scientific">Mariniflexile soesokkakense</name>
    <dbReference type="NCBI Taxonomy" id="1343160"/>
    <lineage>
        <taxon>Bacteria</taxon>
        <taxon>Pseudomonadati</taxon>
        <taxon>Bacteroidota</taxon>
        <taxon>Flavobacteriia</taxon>
        <taxon>Flavobacteriales</taxon>
        <taxon>Flavobacteriaceae</taxon>
        <taxon>Mariniflexile</taxon>
    </lineage>
</organism>
<evidence type="ECO:0000313" key="2">
    <source>
        <dbReference type="EMBL" id="MEN3325192.1"/>
    </source>
</evidence>
<comment type="caution">
    <text evidence="2">The sequence shown here is derived from an EMBL/GenBank/DDBJ whole genome shotgun (WGS) entry which is preliminary data.</text>
</comment>
<protein>
    <recommendedName>
        <fullName evidence="4">MORN repeat protein</fullName>
    </recommendedName>
</protein>
<keyword evidence="1" id="KW-0812">Transmembrane</keyword>
<evidence type="ECO:0000313" key="3">
    <source>
        <dbReference type="Proteomes" id="UP001416393"/>
    </source>
</evidence>
<gene>
    <name evidence="2" type="ORF">VP395_15785</name>
</gene>
<keyword evidence="3" id="KW-1185">Reference proteome</keyword>
<sequence length="141" mass="16488">MNNTKKLILRILISTSVILILLVGLFIFVIKKNGITEFDKKNYSTEKPVIKLKGTDRIPKTAFWIEKNGKGNWFNVDWMHNHKNNATISIYDKSGELEIKSNFMKICPIDELKFIENLKTEIDYYDGKNIQLKDNCYLLKN</sequence>
<keyword evidence="1" id="KW-0472">Membrane</keyword>
<proteinExistence type="predicted"/>
<name>A0ABV0ADN8_9FLAO</name>
<keyword evidence="1" id="KW-1133">Transmembrane helix</keyword>
<dbReference type="RefSeq" id="WP_346242993.1">
    <property type="nucleotide sequence ID" value="NZ_JAZHYP010000026.1"/>
</dbReference>
<evidence type="ECO:0000256" key="1">
    <source>
        <dbReference type="SAM" id="Phobius"/>
    </source>
</evidence>
<dbReference type="Proteomes" id="UP001416393">
    <property type="component" value="Unassembled WGS sequence"/>
</dbReference>